<evidence type="ECO:0000256" key="1">
    <source>
        <dbReference type="ARBA" id="ARBA00004240"/>
    </source>
</evidence>
<feature type="transmembrane region" description="Helical" evidence="3">
    <location>
        <begin position="6"/>
        <end position="29"/>
    </location>
</feature>
<keyword evidence="3" id="KW-0812">Transmembrane</keyword>
<dbReference type="Pfam" id="PF00106">
    <property type="entry name" value="adh_short"/>
    <property type="match status" value="1"/>
</dbReference>
<proteinExistence type="predicted"/>
<comment type="subcellular location">
    <subcellularLocation>
        <location evidence="1">Endoplasmic reticulum</location>
    </subcellularLocation>
</comment>
<dbReference type="SUPFAM" id="SSF51735">
    <property type="entry name" value="NAD(P)-binding Rossmann-fold domains"/>
    <property type="match status" value="1"/>
</dbReference>
<dbReference type="InterPro" id="IPR051019">
    <property type="entry name" value="VLCFA-Steroid_DH"/>
</dbReference>
<evidence type="ECO:0000256" key="3">
    <source>
        <dbReference type="SAM" id="Phobius"/>
    </source>
</evidence>
<dbReference type="Proteomes" id="UP000324800">
    <property type="component" value="Unassembled WGS sequence"/>
</dbReference>
<comment type="caution">
    <text evidence="4">The sequence shown here is derived from an EMBL/GenBank/DDBJ whole genome shotgun (WGS) entry which is preliminary data.</text>
</comment>
<dbReference type="OrthoDB" id="5545019at2759"/>
<dbReference type="GO" id="GO:0005783">
    <property type="term" value="C:endoplasmic reticulum"/>
    <property type="evidence" value="ECO:0007669"/>
    <property type="project" value="UniProtKB-SubCell"/>
</dbReference>
<dbReference type="InterPro" id="IPR002347">
    <property type="entry name" value="SDR_fam"/>
</dbReference>
<dbReference type="InterPro" id="IPR036291">
    <property type="entry name" value="NAD(P)-bd_dom_sf"/>
</dbReference>
<dbReference type="PANTHER" id="PTHR43899">
    <property type="entry name" value="RH59310P"/>
    <property type="match status" value="1"/>
</dbReference>
<dbReference type="AlphaFoldDB" id="A0A5J4VU83"/>
<accession>A0A5J4VU83</accession>
<dbReference type="PROSITE" id="PS00061">
    <property type="entry name" value="ADH_SHORT"/>
    <property type="match status" value="1"/>
</dbReference>
<keyword evidence="2" id="KW-0560">Oxidoreductase</keyword>
<dbReference type="InterPro" id="IPR020904">
    <property type="entry name" value="Sc_DH/Rdtase_CS"/>
</dbReference>
<sequence>MFTEIFVVLGVIFLLSFLGYIIPQLIVCFSKPLDLKKRYGGGWAFITGGNSGIGEAFAKKAAKLGFNVAILGQNEERLTKTATAISEINSQILIKTIVADLSGDAVKVTEQIVHQLEGLDISILYFNAGYGVMELASSPSEATLRQFRSNIVTHQYLFQELYPKLAARKTDASRRGGVLFTASVGAFIYPPVMAVYGATKAYLGHLGECLATEADSFGIDVVSLYPGGTATRFSDRITNVTMPKGIEKVSQSSDRVAGLALSGLGRFTRVDCGAQGIGSRIVVKLIDANIFTRIMQKALPSLMKGMGFAAPKENEGKNE</sequence>
<gene>
    <name evidence="4" type="ORF">EZS28_018271</name>
</gene>
<keyword evidence="3" id="KW-1133">Transmembrane helix</keyword>
<dbReference type="GO" id="GO:0016491">
    <property type="term" value="F:oxidoreductase activity"/>
    <property type="evidence" value="ECO:0007669"/>
    <property type="project" value="UniProtKB-KW"/>
</dbReference>
<reference evidence="4 5" key="1">
    <citation type="submission" date="2019-03" db="EMBL/GenBank/DDBJ databases">
        <title>Single cell metagenomics reveals metabolic interactions within the superorganism composed of flagellate Streblomastix strix and complex community of Bacteroidetes bacteria on its surface.</title>
        <authorList>
            <person name="Treitli S.C."/>
            <person name="Kolisko M."/>
            <person name="Husnik F."/>
            <person name="Keeling P."/>
            <person name="Hampl V."/>
        </authorList>
    </citation>
    <scope>NUCLEOTIDE SEQUENCE [LARGE SCALE GENOMIC DNA]</scope>
    <source>
        <strain evidence="4">ST1C</strain>
    </source>
</reference>
<dbReference type="PRINTS" id="PR00081">
    <property type="entry name" value="GDHRDH"/>
</dbReference>
<protein>
    <submittedName>
        <fullName evidence="4">Putative 17 beta-hydroxysteroid dehydrogenase type 3</fullName>
    </submittedName>
</protein>
<name>A0A5J4VU83_9EUKA</name>
<dbReference type="PANTHER" id="PTHR43899:SF4">
    <property type="entry name" value="17 BETA-HYDROXYSTEROID DEHYDROGENASE TYPE 3"/>
    <property type="match status" value="1"/>
</dbReference>
<dbReference type="Gene3D" id="3.40.50.720">
    <property type="entry name" value="NAD(P)-binding Rossmann-like Domain"/>
    <property type="match status" value="1"/>
</dbReference>
<evidence type="ECO:0000256" key="2">
    <source>
        <dbReference type="ARBA" id="ARBA00023002"/>
    </source>
</evidence>
<keyword evidence="3" id="KW-0472">Membrane</keyword>
<evidence type="ECO:0000313" key="5">
    <source>
        <dbReference type="Proteomes" id="UP000324800"/>
    </source>
</evidence>
<evidence type="ECO:0000313" key="4">
    <source>
        <dbReference type="EMBL" id="KAA6386201.1"/>
    </source>
</evidence>
<organism evidence="4 5">
    <name type="scientific">Streblomastix strix</name>
    <dbReference type="NCBI Taxonomy" id="222440"/>
    <lineage>
        <taxon>Eukaryota</taxon>
        <taxon>Metamonada</taxon>
        <taxon>Preaxostyla</taxon>
        <taxon>Oxymonadida</taxon>
        <taxon>Streblomastigidae</taxon>
        <taxon>Streblomastix</taxon>
    </lineage>
</organism>
<dbReference type="EMBL" id="SNRW01004914">
    <property type="protein sequence ID" value="KAA6386201.1"/>
    <property type="molecule type" value="Genomic_DNA"/>
</dbReference>